<dbReference type="AlphaFoldDB" id="A0A2T5RF75"/>
<evidence type="ECO:0000313" key="1">
    <source>
        <dbReference type="EMBL" id="PTV92838.1"/>
    </source>
</evidence>
<reference evidence="1 2" key="1">
    <citation type="submission" date="2018-04" db="EMBL/GenBank/DDBJ databases">
        <title>Subsurface microbial communities from deep shales in Ohio and West Virginia, USA.</title>
        <authorList>
            <person name="Wrighton K."/>
        </authorList>
    </citation>
    <scope>NUCLEOTIDE SEQUENCE [LARGE SCALE GENOMIC DNA]</scope>
    <source>
        <strain evidence="1 2">WC1</strain>
    </source>
</reference>
<evidence type="ECO:0000313" key="2">
    <source>
        <dbReference type="Proteomes" id="UP000244089"/>
    </source>
</evidence>
<comment type="caution">
    <text evidence="1">The sequence shown here is derived from an EMBL/GenBank/DDBJ whole genome shotgun (WGS) entry which is preliminary data.</text>
</comment>
<organism evidence="1 2">
    <name type="scientific">Halanaerobium saccharolyticum</name>
    <dbReference type="NCBI Taxonomy" id="43595"/>
    <lineage>
        <taxon>Bacteria</taxon>
        <taxon>Bacillati</taxon>
        <taxon>Bacillota</taxon>
        <taxon>Clostridia</taxon>
        <taxon>Halanaerobiales</taxon>
        <taxon>Halanaerobiaceae</taxon>
        <taxon>Halanaerobium</taxon>
    </lineage>
</organism>
<proteinExistence type="predicted"/>
<protein>
    <submittedName>
        <fullName evidence="1">Uncharacterized protein</fullName>
    </submittedName>
</protein>
<name>A0A2T5RF75_9FIRM</name>
<dbReference type="EMBL" id="QAXS01000065">
    <property type="protein sequence ID" value="PTV92838.1"/>
    <property type="molecule type" value="Genomic_DNA"/>
</dbReference>
<dbReference type="RefSeq" id="WP_108142952.1">
    <property type="nucleotide sequence ID" value="NZ_QAXS01000065.1"/>
</dbReference>
<gene>
    <name evidence="1" type="ORF">C8C76_1651</name>
</gene>
<accession>A0A2T5RF75</accession>
<sequence>MGSLINLEEYRKNKYGKELEEFDEFFKEIPEEDFIDFLIEEDIDFDILNAYTTYNDEFIENNIEHLVHNTFPHCTICDDKLKKGDRVDLMWPQEYAFNLCNKCKVNLPEEFEKERIINLDKMKLIMSEENYKEIENNLNEDDIINIQGSRIIMEKSYSQMKYIVLDMDDGFDF</sequence>
<dbReference type="OrthoDB" id="2133164at2"/>
<dbReference type="Proteomes" id="UP000244089">
    <property type="component" value="Unassembled WGS sequence"/>
</dbReference>